<reference evidence="1 2" key="1">
    <citation type="journal article" date="2018" name="Int. J. Syst. Evol. Microbiol.">
        <title>Methylomusa anaerophila gen. nov., sp. nov., an anaerobic methanol-utilizing bacterium isolated from a microbial fuel cell.</title>
        <authorList>
            <person name="Amano N."/>
            <person name="Yamamuro A."/>
            <person name="Miyahara M."/>
            <person name="Kouzuma A."/>
            <person name="Abe T."/>
            <person name="Watanabe K."/>
        </authorList>
    </citation>
    <scope>NUCLEOTIDE SEQUENCE [LARGE SCALE GENOMIC DNA]</scope>
    <source>
        <strain evidence="1 2">MMFC1</strain>
    </source>
</reference>
<evidence type="ECO:0000313" key="1">
    <source>
        <dbReference type="EMBL" id="BBB89927.1"/>
    </source>
</evidence>
<dbReference type="EMBL" id="AP018449">
    <property type="protein sequence ID" value="BBB89927.1"/>
    <property type="molecule type" value="Genomic_DNA"/>
</dbReference>
<proteinExistence type="predicted"/>
<dbReference type="InterPro" id="IPR013493">
    <property type="entry name" value="CHP02677"/>
</dbReference>
<sequence length="67" mass="7940">MQQDLKQLVEWKNLIPRQETGRVQTIEDFKRKKFWYQCTPYTIEIERMVSRLQDLGDSSGLAGSHLV</sequence>
<accession>A0A348AFS9</accession>
<protein>
    <submittedName>
        <fullName evidence="1">Uncharacterized protein</fullName>
    </submittedName>
</protein>
<dbReference type="Proteomes" id="UP000276437">
    <property type="component" value="Chromosome"/>
</dbReference>
<dbReference type="Pfam" id="PF09660">
    <property type="entry name" value="DUF2397"/>
    <property type="match status" value="1"/>
</dbReference>
<dbReference type="AlphaFoldDB" id="A0A348AFS9"/>
<dbReference type="KEGG" id="mana:MAMMFC1_00567"/>
<name>A0A348AFS9_9FIRM</name>
<evidence type="ECO:0000313" key="2">
    <source>
        <dbReference type="Proteomes" id="UP000276437"/>
    </source>
</evidence>
<gene>
    <name evidence="1" type="ORF">MAMMFC1_00567</name>
</gene>
<organism evidence="1 2">
    <name type="scientific">Methylomusa anaerophila</name>
    <dbReference type="NCBI Taxonomy" id="1930071"/>
    <lineage>
        <taxon>Bacteria</taxon>
        <taxon>Bacillati</taxon>
        <taxon>Bacillota</taxon>
        <taxon>Negativicutes</taxon>
        <taxon>Selenomonadales</taxon>
        <taxon>Sporomusaceae</taxon>
        <taxon>Methylomusa</taxon>
    </lineage>
</organism>
<keyword evidence="2" id="KW-1185">Reference proteome</keyword>